<evidence type="ECO:0000313" key="8">
    <source>
        <dbReference type="Proteomes" id="UP001549691"/>
    </source>
</evidence>
<dbReference type="RefSeq" id="WP_354602200.1">
    <property type="nucleotide sequence ID" value="NZ_JBEWZI010000021.1"/>
</dbReference>
<dbReference type="PANTHER" id="PTHR32322">
    <property type="entry name" value="INNER MEMBRANE TRANSPORTER"/>
    <property type="match status" value="1"/>
</dbReference>
<feature type="domain" description="EamA" evidence="6">
    <location>
        <begin position="9"/>
        <end position="136"/>
    </location>
</feature>
<dbReference type="InterPro" id="IPR050638">
    <property type="entry name" value="AA-Vitamin_Transporters"/>
</dbReference>
<evidence type="ECO:0000259" key="6">
    <source>
        <dbReference type="Pfam" id="PF00892"/>
    </source>
</evidence>
<evidence type="ECO:0000256" key="3">
    <source>
        <dbReference type="ARBA" id="ARBA00022989"/>
    </source>
</evidence>
<evidence type="ECO:0000313" key="7">
    <source>
        <dbReference type="EMBL" id="MET7015745.1"/>
    </source>
</evidence>
<dbReference type="EMBL" id="JBEWZI010000021">
    <property type="protein sequence ID" value="MET7015745.1"/>
    <property type="molecule type" value="Genomic_DNA"/>
</dbReference>
<evidence type="ECO:0000256" key="2">
    <source>
        <dbReference type="ARBA" id="ARBA00022692"/>
    </source>
</evidence>
<feature type="domain" description="EamA" evidence="6">
    <location>
        <begin position="149"/>
        <end position="282"/>
    </location>
</feature>
<evidence type="ECO:0000256" key="4">
    <source>
        <dbReference type="ARBA" id="ARBA00023136"/>
    </source>
</evidence>
<evidence type="ECO:0000256" key="5">
    <source>
        <dbReference type="SAM" id="Phobius"/>
    </source>
</evidence>
<feature type="transmembrane region" description="Helical" evidence="5">
    <location>
        <begin position="36"/>
        <end position="54"/>
    </location>
</feature>
<evidence type="ECO:0000256" key="1">
    <source>
        <dbReference type="ARBA" id="ARBA00004141"/>
    </source>
</evidence>
<dbReference type="SUPFAM" id="SSF103481">
    <property type="entry name" value="Multidrug resistance efflux transporter EmrE"/>
    <property type="match status" value="2"/>
</dbReference>
<feature type="transmembrane region" description="Helical" evidence="5">
    <location>
        <begin position="120"/>
        <end position="140"/>
    </location>
</feature>
<reference evidence="7 8" key="1">
    <citation type="submission" date="2024-07" db="EMBL/GenBank/DDBJ databases">
        <title>Uliginosibacterium flavum JJ3220;KACC:17644.</title>
        <authorList>
            <person name="Kim M.K."/>
        </authorList>
    </citation>
    <scope>NUCLEOTIDE SEQUENCE [LARGE SCALE GENOMIC DNA]</scope>
    <source>
        <strain evidence="7 8">KACC:17644</strain>
    </source>
</reference>
<comment type="caution">
    <text evidence="7">The sequence shown here is derived from an EMBL/GenBank/DDBJ whole genome shotgun (WGS) entry which is preliminary data.</text>
</comment>
<dbReference type="PANTHER" id="PTHR32322:SF9">
    <property type="entry name" value="AMINO-ACID METABOLITE EFFLUX PUMP-RELATED"/>
    <property type="match status" value="1"/>
</dbReference>
<dbReference type="InterPro" id="IPR000620">
    <property type="entry name" value="EamA_dom"/>
</dbReference>
<feature type="transmembrane region" description="Helical" evidence="5">
    <location>
        <begin position="185"/>
        <end position="204"/>
    </location>
</feature>
<feature type="transmembrane region" description="Helical" evidence="5">
    <location>
        <begin position="91"/>
        <end position="113"/>
    </location>
</feature>
<gene>
    <name evidence="7" type="ORF">ABXR19_16260</name>
</gene>
<feature type="transmembrane region" description="Helical" evidence="5">
    <location>
        <begin position="210"/>
        <end position="229"/>
    </location>
</feature>
<keyword evidence="3 5" id="KW-1133">Transmembrane helix</keyword>
<feature type="transmembrane region" description="Helical" evidence="5">
    <location>
        <begin position="146"/>
        <end position="164"/>
    </location>
</feature>
<dbReference type="Pfam" id="PF00892">
    <property type="entry name" value="EamA"/>
    <property type="match status" value="2"/>
</dbReference>
<organism evidence="7 8">
    <name type="scientific">Uliginosibacterium flavum</name>
    <dbReference type="NCBI Taxonomy" id="1396831"/>
    <lineage>
        <taxon>Bacteria</taxon>
        <taxon>Pseudomonadati</taxon>
        <taxon>Pseudomonadota</taxon>
        <taxon>Betaproteobacteria</taxon>
        <taxon>Rhodocyclales</taxon>
        <taxon>Zoogloeaceae</taxon>
        <taxon>Uliginosibacterium</taxon>
    </lineage>
</organism>
<feature type="transmembrane region" description="Helical" evidence="5">
    <location>
        <begin position="266"/>
        <end position="285"/>
    </location>
</feature>
<feature type="transmembrane region" description="Helical" evidence="5">
    <location>
        <begin position="66"/>
        <end position="85"/>
    </location>
</feature>
<sequence length="294" mass="31057">MSAANLARLILLAAIWGASFLFLRLGVPVFGPGKLIVLRVGLAALFLSGVALTLQRSLDWRKNWRHFLFMGAFNSGLPFLLYAFAAQTLNASLLSITNAATPIFGAVVAAIWLRTPLTRSALIGLALGFGGVMLIVGTNVGTAGDGAWLAALAALCAPLCYALATSYTKKYASQIASFDQAHGSLWAASLVVLPLALLTPARQVPQLSDWLAVGALALLCTGWAYLIFFRLIREIGPARTLTVTFLIPVFGVLWGAVFLHETITPSMLIGGAIVLLGTALANGLIKPGRDRAGR</sequence>
<feature type="transmembrane region" description="Helical" evidence="5">
    <location>
        <begin position="241"/>
        <end position="260"/>
    </location>
</feature>
<dbReference type="Proteomes" id="UP001549691">
    <property type="component" value="Unassembled WGS sequence"/>
</dbReference>
<name>A0ABV2TP92_9RHOO</name>
<dbReference type="Gene3D" id="1.10.3730.20">
    <property type="match status" value="1"/>
</dbReference>
<proteinExistence type="predicted"/>
<dbReference type="InterPro" id="IPR037185">
    <property type="entry name" value="EmrE-like"/>
</dbReference>
<protein>
    <submittedName>
        <fullName evidence="7">DMT family transporter</fullName>
    </submittedName>
</protein>
<keyword evidence="2 5" id="KW-0812">Transmembrane</keyword>
<keyword evidence="8" id="KW-1185">Reference proteome</keyword>
<comment type="subcellular location">
    <subcellularLocation>
        <location evidence="1">Membrane</location>
        <topology evidence="1">Multi-pass membrane protein</topology>
    </subcellularLocation>
</comment>
<keyword evidence="4 5" id="KW-0472">Membrane</keyword>
<accession>A0ABV2TP92</accession>